<evidence type="ECO:0000259" key="1">
    <source>
        <dbReference type="Pfam" id="PF00561"/>
    </source>
</evidence>
<name>A0A382VSN2_9ZZZZ</name>
<accession>A0A382VSN2</accession>
<dbReference type="AlphaFoldDB" id="A0A382VSN2"/>
<dbReference type="InterPro" id="IPR029058">
    <property type="entry name" value="AB_hydrolase_fold"/>
</dbReference>
<sequence>MYLTGYVGTTNEMVLPQGGIQYYDVGIGPPILFVHGFMTNSNLWRKMIPALASQFRCITPDWPLGSHTKPMPTEADLSPTGLVNLIIDFLDEIGISTVTLVGIDLGGAICQMVAAEHADRISRLVLLPSGTFSPLVFHYLKAASGGAIIRSERRLPAAFGWATKRPIAPVISNTYVDPLTSVEGVQRDTLKVISGLASVDSEDLADKTKNYKAPVLIAWPPEDRLYPFQRALDLSRALPNANLISIEDSYTYIPEDQPEQLTSIMLEFMNEES</sequence>
<feature type="non-terminal residue" evidence="2">
    <location>
        <position position="273"/>
    </location>
</feature>
<reference evidence="2" key="1">
    <citation type="submission" date="2018-05" db="EMBL/GenBank/DDBJ databases">
        <authorList>
            <person name="Lanie J.A."/>
            <person name="Ng W.-L."/>
            <person name="Kazmierczak K.M."/>
            <person name="Andrzejewski T.M."/>
            <person name="Davidsen T.M."/>
            <person name="Wayne K.J."/>
            <person name="Tettelin H."/>
            <person name="Glass J.I."/>
            <person name="Rusch D."/>
            <person name="Podicherti R."/>
            <person name="Tsui H.-C.T."/>
            <person name="Winkler M.E."/>
        </authorList>
    </citation>
    <scope>NUCLEOTIDE SEQUENCE</scope>
</reference>
<evidence type="ECO:0000313" key="2">
    <source>
        <dbReference type="EMBL" id="SVD49035.1"/>
    </source>
</evidence>
<dbReference type="SUPFAM" id="SSF53474">
    <property type="entry name" value="alpha/beta-Hydrolases"/>
    <property type="match status" value="1"/>
</dbReference>
<proteinExistence type="predicted"/>
<dbReference type="Gene3D" id="3.40.50.1820">
    <property type="entry name" value="alpha/beta hydrolase"/>
    <property type="match status" value="1"/>
</dbReference>
<dbReference type="InterPro" id="IPR000073">
    <property type="entry name" value="AB_hydrolase_1"/>
</dbReference>
<dbReference type="InterPro" id="IPR050266">
    <property type="entry name" value="AB_hydrolase_sf"/>
</dbReference>
<dbReference type="Pfam" id="PF00561">
    <property type="entry name" value="Abhydrolase_1"/>
    <property type="match status" value="1"/>
</dbReference>
<protein>
    <recommendedName>
        <fullName evidence="1">AB hydrolase-1 domain-containing protein</fullName>
    </recommendedName>
</protein>
<feature type="domain" description="AB hydrolase-1" evidence="1">
    <location>
        <begin position="29"/>
        <end position="140"/>
    </location>
</feature>
<organism evidence="2">
    <name type="scientific">marine metagenome</name>
    <dbReference type="NCBI Taxonomy" id="408172"/>
    <lineage>
        <taxon>unclassified sequences</taxon>
        <taxon>metagenomes</taxon>
        <taxon>ecological metagenomes</taxon>
    </lineage>
</organism>
<dbReference type="EMBL" id="UINC01154005">
    <property type="protein sequence ID" value="SVD49035.1"/>
    <property type="molecule type" value="Genomic_DNA"/>
</dbReference>
<gene>
    <name evidence="2" type="ORF">METZ01_LOCUS401889</name>
</gene>
<dbReference type="PANTHER" id="PTHR43798">
    <property type="entry name" value="MONOACYLGLYCEROL LIPASE"/>
    <property type="match status" value="1"/>
</dbReference>
<dbReference type="PRINTS" id="PR00111">
    <property type="entry name" value="ABHYDROLASE"/>
</dbReference>